<keyword evidence="3" id="KW-1003">Cell membrane</keyword>
<protein>
    <submittedName>
        <fullName evidence="9">Carbohydrate ABC transporter permease</fullName>
    </submittedName>
</protein>
<keyword evidence="2 7" id="KW-0813">Transport</keyword>
<proteinExistence type="inferred from homology"/>
<dbReference type="AlphaFoldDB" id="A0A7X0RPG5"/>
<dbReference type="Proteomes" id="UP000547209">
    <property type="component" value="Unassembled WGS sequence"/>
</dbReference>
<feature type="transmembrane region" description="Helical" evidence="7">
    <location>
        <begin position="209"/>
        <end position="234"/>
    </location>
</feature>
<feature type="domain" description="ABC transmembrane type-1" evidence="8">
    <location>
        <begin position="43"/>
        <end position="234"/>
    </location>
</feature>
<dbReference type="InterPro" id="IPR035906">
    <property type="entry name" value="MetI-like_sf"/>
</dbReference>
<organism evidence="9 10">
    <name type="scientific">Cohnella nanjingensis</name>
    <dbReference type="NCBI Taxonomy" id="1387779"/>
    <lineage>
        <taxon>Bacteria</taxon>
        <taxon>Bacillati</taxon>
        <taxon>Bacillota</taxon>
        <taxon>Bacilli</taxon>
        <taxon>Bacillales</taxon>
        <taxon>Paenibacillaceae</taxon>
        <taxon>Cohnella</taxon>
    </lineage>
</organism>
<evidence type="ECO:0000256" key="7">
    <source>
        <dbReference type="RuleBase" id="RU363032"/>
    </source>
</evidence>
<evidence type="ECO:0000259" key="8">
    <source>
        <dbReference type="PROSITE" id="PS50928"/>
    </source>
</evidence>
<feature type="transmembrane region" description="Helical" evidence="7">
    <location>
        <begin position="43"/>
        <end position="66"/>
    </location>
</feature>
<sequence length="249" mass="28163">MVLLAIVCAFCIPLYELLKTSFERHGIHNYYDALTRIDLGRNLLNSTVVTVCTIVLVLLVTMPAAFAFSKMRFPLRNALFLMILLALMIPGIAIAVPVVQIVRSFDWFNKYWALVFPYTAILAPFGLVLAKGFMDQLPKEMQEAGLVDGCSVFQSFLRIYLPLTQPIAMIVTIFTFLGSWNEFLFAMIFMRKEKMQMVTTIPIKFQVDFVTNMPGLFAALVIIQLPLIVLYVLFQKHFKEGLTAGAVKS</sequence>
<keyword evidence="10" id="KW-1185">Reference proteome</keyword>
<reference evidence="9 10" key="1">
    <citation type="submission" date="2020-08" db="EMBL/GenBank/DDBJ databases">
        <title>Cohnella phylogeny.</title>
        <authorList>
            <person name="Dunlap C."/>
        </authorList>
    </citation>
    <scope>NUCLEOTIDE SEQUENCE [LARGE SCALE GENOMIC DNA]</scope>
    <source>
        <strain evidence="9 10">DSM 28246</strain>
    </source>
</reference>
<evidence type="ECO:0000256" key="3">
    <source>
        <dbReference type="ARBA" id="ARBA00022475"/>
    </source>
</evidence>
<evidence type="ECO:0000256" key="4">
    <source>
        <dbReference type="ARBA" id="ARBA00022692"/>
    </source>
</evidence>
<feature type="transmembrane region" description="Helical" evidence="7">
    <location>
        <begin position="111"/>
        <end position="133"/>
    </location>
</feature>
<keyword evidence="4 7" id="KW-0812">Transmembrane</keyword>
<dbReference type="SUPFAM" id="SSF161098">
    <property type="entry name" value="MetI-like"/>
    <property type="match status" value="1"/>
</dbReference>
<evidence type="ECO:0000256" key="6">
    <source>
        <dbReference type="ARBA" id="ARBA00023136"/>
    </source>
</evidence>
<keyword evidence="6 7" id="KW-0472">Membrane</keyword>
<evidence type="ECO:0000256" key="5">
    <source>
        <dbReference type="ARBA" id="ARBA00022989"/>
    </source>
</evidence>
<comment type="subcellular location">
    <subcellularLocation>
        <location evidence="1 7">Cell membrane</location>
        <topology evidence="1 7">Multi-pass membrane protein</topology>
    </subcellularLocation>
</comment>
<evidence type="ECO:0000256" key="2">
    <source>
        <dbReference type="ARBA" id="ARBA00022448"/>
    </source>
</evidence>
<evidence type="ECO:0000313" key="10">
    <source>
        <dbReference type="Proteomes" id="UP000547209"/>
    </source>
</evidence>
<keyword evidence="5 7" id="KW-1133">Transmembrane helix</keyword>
<evidence type="ECO:0000313" key="9">
    <source>
        <dbReference type="EMBL" id="MBB6671267.1"/>
    </source>
</evidence>
<dbReference type="EMBL" id="JACJVP010000019">
    <property type="protein sequence ID" value="MBB6671267.1"/>
    <property type="molecule type" value="Genomic_DNA"/>
</dbReference>
<dbReference type="InterPro" id="IPR000515">
    <property type="entry name" value="MetI-like"/>
</dbReference>
<dbReference type="CDD" id="cd06261">
    <property type="entry name" value="TM_PBP2"/>
    <property type="match status" value="1"/>
</dbReference>
<dbReference type="Pfam" id="PF00528">
    <property type="entry name" value="BPD_transp_1"/>
    <property type="match status" value="1"/>
</dbReference>
<accession>A0A7X0RPG5</accession>
<comment type="similarity">
    <text evidence="7">Belongs to the binding-protein-dependent transport system permease family.</text>
</comment>
<comment type="caution">
    <text evidence="9">The sequence shown here is derived from an EMBL/GenBank/DDBJ whole genome shotgun (WGS) entry which is preliminary data.</text>
</comment>
<dbReference type="PANTHER" id="PTHR43744:SF12">
    <property type="entry name" value="ABC TRANSPORTER PERMEASE PROTEIN MG189-RELATED"/>
    <property type="match status" value="1"/>
</dbReference>
<dbReference type="PANTHER" id="PTHR43744">
    <property type="entry name" value="ABC TRANSPORTER PERMEASE PROTEIN MG189-RELATED-RELATED"/>
    <property type="match status" value="1"/>
</dbReference>
<dbReference type="GO" id="GO:0055085">
    <property type="term" value="P:transmembrane transport"/>
    <property type="evidence" value="ECO:0007669"/>
    <property type="project" value="InterPro"/>
</dbReference>
<evidence type="ECO:0000256" key="1">
    <source>
        <dbReference type="ARBA" id="ARBA00004651"/>
    </source>
</evidence>
<dbReference type="Gene3D" id="1.10.3720.10">
    <property type="entry name" value="MetI-like"/>
    <property type="match status" value="1"/>
</dbReference>
<gene>
    <name evidence="9" type="ORF">H7C19_11320</name>
</gene>
<feature type="transmembrane region" description="Helical" evidence="7">
    <location>
        <begin position="78"/>
        <end position="99"/>
    </location>
</feature>
<dbReference type="GO" id="GO:0005886">
    <property type="term" value="C:plasma membrane"/>
    <property type="evidence" value="ECO:0007669"/>
    <property type="project" value="UniProtKB-SubCell"/>
</dbReference>
<dbReference type="PROSITE" id="PS50928">
    <property type="entry name" value="ABC_TM1"/>
    <property type="match status" value="1"/>
</dbReference>
<feature type="transmembrane region" description="Helical" evidence="7">
    <location>
        <begin position="167"/>
        <end position="189"/>
    </location>
</feature>
<name>A0A7X0RPG5_9BACL</name>